<dbReference type="OrthoDB" id="4763957at2"/>
<evidence type="ECO:0008006" key="3">
    <source>
        <dbReference type="Google" id="ProtNLM"/>
    </source>
</evidence>
<organism evidence="1 2">
    <name type="scientific">Actinokineospora iranica</name>
    <dbReference type="NCBI Taxonomy" id="1271860"/>
    <lineage>
        <taxon>Bacteria</taxon>
        <taxon>Bacillati</taxon>
        <taxon>Actinomycetota</taxon>
        <taxon>Actinomycetes</taxon>
        <taxon>Pseudonocardiales</taxon>
        <taxon>Pseudonocardiaceae</taxon>
        <taxon>Actinokineospora</taxon>
    </lineage>
</organism>
<keyword evidence="2" id="KW-1185">Reference proteome</keyword>
<reference evidence="2" key="1">
    <citation type="submission" date="2016-10" db="EMBL/GenBank/DDBJ databases">
        <authorList>
            <person name="Varghese N."/>
            <person name="Submissions S."/>
        </authorList>
    </citation>
    <scope>NUCLEOTIDE SEQUENCE [LARGE SCALE GENOMIC DNA]</scope>
    <source>
        <strain evidence="2">IBRC-M 10403</strain>
    </source>
</reference>
<evidence type="ECO:0000313" key="2">
    <source>
        <dbReference type="Proteomes" id="UP000199501"/>
    </source>
</evidence>
<dbReference type="RefSeq" id="WP_091449065.1">
    <property type="nucleotide sequence ID" value="NZ_FMZZ01000002.1"/>
</dbReference>
<gene>
    <name evidence="1" type="ORF">SAMN05216174_102304</name>
</gene>
<protein>
    <recommendedName>
        <fullName evidence="3">PPE family protein</fullName>
    </recommendedName>
</protein>
<accession>A0A1G6LZ59</accession>
<evidence type="ECO:0000313" key="1">
    <source>
        <dbReference type="EMBL" id="SDC48501.1"/>
    </source>
</evidence>
<dbReference type="EMBL" id="FMZZ01000002">
    <property type="protein sequence ID" value="SDC48501.1"/>
    <property type="molecule type" value="Genomic_DNA"/>
</dbReference>
<dbReference type="Proteomes" id="UP000199501">
    <property type="component" value="Unassembled WGS sequence"/>
</dbReference>
<name>A0A1G6LZ59_9PSEU</name>
<sequence>MTENDIVRDARAETTAEKTPVKAFLEGAGLLQDVVGGVETIASGDWAGGLADFAAGSFDIKGVMQDPLGSALSMGFGWLLEHIPLLKDLLDQLAGNQNELELTVKTWEQISKQVQATAEELTDSLNGNCASWEGPAADQYRVWAQDQLNVYVALSDAATGVAFAVDLSKALLNAVRGFVRGLIADVLAKLVSILCRYVPPAYPVAMAAEGFPLIIKNTMAATKLVRALVDAFGRLGKHLGKLGELLTKATKYLNRGIHAVDIAWRRGVRPEAARVLGLGPKKIATELGVRLGTEVVKETIKYAGPRTANDTVATAGESTDPDKQVDWGETAAKEHRDYQETRVTTETGGLRITGEL</sequence>
<dbReference type="AlphaFoldDB" id="A0A1G6LZ59"/>
<proteinExistence type="predicted"/>
<dbReference type="STRING" id="1271860.SAMN05216174_102304"/>